<dbReference type="CDD" id="cd00082">
    <property type="entry name" value="HisKA"/>
    <property type="match status" value="1"/>
</dbReference>
<keyword evidence="7 10" id="KW-0812">Transmembrane</keyword>
<feature type="transmembrane region" description="Helical" evidence="10">
    <location>
        <begin position="27"/>
        <end position="48"/>
    </location>
</feature>
<dbReference type="InterPro" id="IPR003661">
    <property type="entry name" value="HisK_dim/P_dom"/>
</dbReference>
<comment type="subcellular location">
    <subcellularLocation>
        <location evidence="2">Cell membrane</location>
        <topology evidence="2">Multi-pass membrane protein</topology>
    </subcellularLocation>
</comment>
<keyword evidence="10" id="KW-0472">Membrane</keyword>
<dbReference type="InterPro" id="IPR036097">
    <property type="entry name" value="HisK_dim/P_sf"/>
</dbReference>
<dbReference type="SUPFAM" id="SSF55874">
    <property type="entry name" value="ATPase domain of HSP90 chaperone/DNA topoisomerase II/histidine kinase"/>
    <property type="match status" value="1"/>
</dbReference>
<dbReference type="InterPro" id="IPR004358">
    <property type="entry name" value="Sig_transdc_His_kin-like_C"/>
</dbReference>
<keyword evidence="13" id="KW-1185">Reference proteome</keyword>
<evidence type="ECO:0000256" key="9">
    <source>
        <dbReference type="ARBA" id="ARBA00022989"/>
    </source>
</evidence>
<keyword evidence="9 10" id="KW-1133">Transmembrane helix</keyword>
<dbReference type="PROSITE" id="PS50109">
    <property type="entry name" value="HIS_KIN"/>
    <property type="match status" value="1"/>
</dbReference>
<evidence type="ECO:0000256" key="1">
    <source>
        <dbReference type="ARBA" id="ARBA00000085"/>
    </source>
</evidence>
<evidence type="ECO:0000256" key="7">
    <source>
        <dbReference type="ARBA" id="ARBA00022692"/>
    </source>
</evidence>
<dbReference type="Pfam" id="PF22673">
    <property type="entry name" value="MCP-like_PDC_1"/>
    <property type="match status" value="1"/>
</dbReference>
<evidence type="ECO:0000313" key="12">
    <source>
        <dbReference type="EMBL" id="ACR11694.1"/>
    </source>
</evidence>
<dbReference type="GO" id="GO:0009927">
    <property type="term" value="F:histidine phosphotransfer kinase activity"/>
    <property type="evidence" value="ECO:0007669"/>
    <property type="project" value="TreeGrafter"/>
</dbReference>
<dbReference type="AlphaFoldDB" id="C5BI18"/>
<keyword evidence="6" id="KW-0808">Transferase</keyword>
<evidence type="ECO:0000256" key="6">
    <source>
        <dbReference type="ARBA" id="ARBA00022679"/>
    </source>
</evidence>
<dbReference type="eggNOG" id="COG2205">
    <property type="taxonomic scope" value="Bacteria"/>
</dbReference>
<dbReference type="GO" id="GO:0000155">
    <property type="term" value="F:phosphorelay sensor kinase activity"/>
    <property type="evidence" value="ECO:0007669"/>
    <property type="project" value="InterPro"/>
</dbReference>
<dbReference type="CDD" id="cd12913">
    <property type="entry name" value="PDC1_MCP_like"/>
    <property type="match status" value="1"/>
</dbReference>
<dbReference type="CDD" id="cd16922">
    <property type="entry name" value="HATPase_EvgS-ArcB-TorS-like"/>
    <property type="match status" value="1"/>
</dbReference>
<dbReference type="Pfam" id="PF00512">
    <property type="entry name" value="HisKA"/>
    <property type="match status" value="1"/>
</dbReference>
<evidence type="ECO:0000256" key="4">
    <source>
        <dbReference type="ARBA" id="ARBA00022475"/>
    </source>
</evidence>
<keyword evidence="4" id="KW-1003">Cell membrane</keyword>
<evidence type="ECO:0000259" key="11">
    <source>
        <dbReference type="PROSITE" id="PS50109"/>
    </source>
</evidence>
<accession>C5BI18</accession>
<keyword evidence="8" id="KW-0418">Kinase</keyword>
<dbReference type="SMART" id="SM00388">
    <property type="entry name" value="HisKA"/>
    <property type="match status" value="1"/>
</dbReference>
<dbReference type="GO" id="GO:0005886">
    <property type="term" value="C:plasma membrane"/>
    <property type="evidence" value="ECO:0007669"/>
    <property type="project" value="UniProtKB-SubCell"/>
</dbReference>
<sequence length="718" mass="80708">MNAQQPSPETSASPNAESYGFRLTTRLTIGLIILIAAIVWASISFIWIKARPQIAEIGDQSQMLLGQSVALALDHQFSQVAGIARSLAAIGESAAGDEQAIFNYVPTILDQMGRDGLVAGGGIWPEPYAFSKDKVRNSFFWGRDAQGKLRFFDDYNNPDGHGYHNEEWYVPARLLQPGQVYWSRSYTDPYSLQPMVTCTAPIYSNGEFIGVATVDLRLDRVSLVLDRLVNTLNAYAFVVDRNNKFIAYPYPERVMTQRLVGGKSTPDYIYAEELALLQPSFQPLADTLAAIERRIFGRFSQRTTDYMLNVDLLANASYQIDAAEARRIAAYIWNLQQNQGFYPEELGRQELPKDGLLFDDAAAIVYQLADTNWKVVTVFRHTNQLGLTDGVFLRMVWGIVASTLLLGLLGYAYLHRQLFRPLRRLLNDLSEVVSQPTRGRLELSHRRKDELGLIAFWFNQRSSQLEVALTEAETANRAKTAFLAKMSHEFRTPLNSIIGFSRRLQDKLKHQVDEFHYEAIRRIHTNGHHLLALVNDIIDMTAIESGGVKLRAHEESVNELLQEAVAECQIYAERSDVRLVKKELAVDVLIVCDRNKVVQILVNLLSNALKATRRGSVQLSVKQLLEDREHIYFEVVDTGIGISEQDQQKLFKKFSQLESRIGSERGTGLGLFLVREFVKMHGGSVDLTSELGVGTTFTVKLPVKQTQLRELGGGDSSA</sequence>
<dbReference type="Proteomes" id="UP000009080">
    <property type="component" value="Chromosome"/>
</dbReference>
<gene>
    <name evidence="12" type="ordered locus">TERTU_1911</name>
</gene>
<evidence type="ECO:0000256" key="3">
    <source>
        <dbReference type="ARBA" id="ARBA00012438"/>
    </source>
</evidence>
<dbReference type="HOGENOM" id="CLU_384913_0_0_6"/>
<dbReference type="KEGG" id="ttu:TERTU_1911"/>
<dbReference type="Gene3D" id="3.30.565.10">
    <property type="entry name" value="Histidine kinase-like ATPase, C-terminal domain"/>
    <property type="match status" value="1"/>
</dbReference>
<dbReference type="STRING" id="377629.TERTU_1911"/>
<feature type="transmembrane region" description="Helical" evidence="10">
    <location>
        <begin position="391"/>
        <end position="414"/>
    </location>
</feature>
<keyword evidence="5" id="KW-0597">Phosphoprotein</keyword>
<evidence type="ECO:0000256" key="8">
    <source>
        <dbReference type="ARBA" id="ARBA00022777"/>
    </source>
</evidence>
<dbReference type="Gene3D" id="3.30.450.20">
    <property type="entry name" value="PAS domain"/>
    <property type="match status" value="1"/>
</dbReference>
<dbReference type="PANTHER" id="PTHR43047:SF63">
    <property type="entry name" value="HISTIDINE KINASE"/>
    <property type="match status" value="1"/>
</dbReference>
<dbReference type="SUPFAM" id="SSF47384">
    <property type="entry name" value="Homodimeric domain of signal transducing histidine kinase"/>
    <property type="match status" value="1"/>
</dbReference>
<proteinExistence type="predicted"/>
<dbReference type="SMART" id="SM00387">
    <property type="entry name" value="HATPase_c"/>
    <property type="match status" value="1"/>
</dbReference>
<dbReference type="RefSeq" id="WP_015817806.1">
    <property type="nucleotide sequence ID" value="NC_012997.1"/>
</dbReference>
<dbReference type="OrthoDB" id="2489132at2"/>
<dbReference type="InterPro" id="IPR029151">
    <property type="entry name" value="Sensor-like_sf"/>
</dbReference>
<dbReference type="PRINTS" id="PR00344">
    <property type="entry name" value="BCTRLSENSOR"/>
</dbReference>
<feature type="domain" description="Histidine kinase" evidence="11">
    <location>
        <begin position="485"/>
        <end position="705"/>
    </location>
</feature>
<dbReference type="EC" id="2.7.13.3" evidence="3"/>
<name>C5BI18_TERTT</name>
<dbReference type="EMBL" id="CP001614">
    <property type="protein sequence ID" value="ACR11694.1"/>
    <property type="molecule type" value="Genomic_DNA"/>
</dbReference>
<comment type="catalytic activity">
    <reaction evidence="1">
        <text>ATP + protein L-histidine = ADP + protein N-phospho-L-histidine.</text>
        <dbReference type="EC" id="2.7.13.3"/>
    </reaction>
</comment>
<dbReference type="InterPro" id="IPR036890">
    <property type="entry name" value="HATPase_C_sf"/>
</dbReference>
<dbReference type="SUPFAM" id="SSF103190">
    <property type="entry name" value="Sensory domain-like"/>
    <property type="match status" value="1"/>
</dbReference>
<reference evidence="12 13" key="1">
    <citation type="journal article" date="2009" name="PLoS ONE">
        <title>The complete genome of Teredinibacter turnerae T7901: an intracellular endosymbiont of marine wood-boring bivalves (shipworms).</title>
        <authorList>
            <person name="Yang J.C."/>
            <person name="Madupu R."/>
            <person name="Durkin A.S."/>
            <person name="Ekborg N.A."/>
            <person name="Pedamallu C.S."/>
            <person name="Hostetler J.B."/>
            <person name="Radune D."/>
            <person name="Toms B.S."/>
            <person name="Henrissat B."/>
            <person name="Coutinho P.M."/>
            <person name="Schwarz S."/>
            <person name="Field L."/>
            <person name="Trindade-Silva A.E."/>
            <person name="Soares C.A.G."/>
            <person name="Elshahawi S."/>
            <person name="Hanora A."/>
            <person name="Schmidt E.W."/>
            <person name="Haygood M.G."/>
            <person name="Posfai J."/>
            <person name="Benner J."/>
            <person name="Madinger C."/>
            <person name="Nove J."/>
            <person name="Anton B."/>
            <person name="Chaudhary K."/>
            <person name="Foster J."/>
            <person name="Holman A."/>
            <person name="Kumar S."/>
            <person name="Lessard P.A."/>
            <person name="Luyten Y.A."/>
            <person name="Slatko B."/>
            <person name="Wood N."/>
            <person name="Wu B."/>
            <person name="Teplitski M."/>
            <person name="Mougous J.D."/>
            <person name="Ward N."/>
            <person name="Eisen J.A."/>
            <person name="Badger J.H."/>
            <person name="Distel D.L."/>
        </authorList>
    </citation>
    <scope>NUCLEOTIDE SEQUENCE [LARGE SCALE GENOMIC DNA]</scope>
    <source>
        <strain evidence="13">ATCC 39867 / T7901</strain>
    </source>
</reference>
<dbReference type="InterPro" id="IPR005467">
    <property type="entry name" value="His_kinase_dom"/>
</dbReference>
<evidence type="ECO:0000256" key="10">
    <source>
        <dbReference type="SAM" id="Phobius"/>
    </source>
</evidence>
<protein>
    <recommendedName>
        <fullName evidence="3">histidine kinase</fullName>
        <ecNumber evidence="3">2.7.13.3</ecNumber>
    </recommendedName>
</protein>
<dbReference type="Gene3D" id="1.10.287.130">
    <property type="match status" value="1"/>
</dbReference>
<evidence type="ECO:0000256" key="5">
    <source>
        <dbReference type="ARBA" id="ARBA00022553"/>
    </source>
</evidence>
<evidence type="ECO:0000313" key="13">
    <source>
        <dbReference type="Proteomes" id="UP000009080"/>
    </source>
</evidence>
<dbReference type="Gene3D" id="6.10.340.10">
    <property type="match status" value="1"/>
</dbReference>
<organism evidence="12 13">
    <name type="scientific">Teredinibacter turnerae (strain ATCC 39867 / T7901)</name>
    <dbReference type="NCBI Taxonomy" id="377629"/>
    <lineage>
        <taxon>Bacteria</taxon>
        <taxon>Pseudomonadati</taxon>
        <taxon>Pseudomonadota</taxon>
        <taxon>Gammaproteobacteria</taxon>
        <taxon>Cellvibrionales</taxon>
        <taxon>Cellvibrionaceae</taxon>
        <taxon>Teredinibacter</taxon>
    </lineage>
</organism>
<dbReference type="Pfam" id="PF02518">
    <property type="entry name" value="HATPase_c"/>
    <property type="match status" value="1"/>
</dbReference>
<evidence type="ECO:0000256" key="2">
    <source>
        <dbReference type="ARBA" id="ARBA00004651"/>
    </source>
</evidence>
<dbReference type="InterPro" id="IPR003594">
    <property type="entry name" value="HATPase_dom"/>
</dbReference>
<dbReference type="PANTHER" id="PTHR43047">
    <property type="entry name" value="TWO-COMPONENT HISTIDINE PROTEIN KINASE"/>
    <property type="match status" value="1"/>
</dbReference>